<keyword evidence="3" id="KW-1185">Reference proteome</keyword>
<dbReference type="AlphaFoldDB" id="A0A1S2L1F7"/>
<organism evidence="1 3">
    <name type="scientific">Anaerobacillus isosaccharinicus</name>
    <dbReference type="NCBI Taxonomy" id="1532552"/>
    <lineage>
        <taxon>Bacteria</taxon>
        <taxon>Bacillati</taxon>
        <taxon>Bacillota</taxon>
        <taxon>Bacilli</taxon>
        <taxon>Bacillales</taxon>
        <taxon>Bacillaceae</taxon>
        <taxon>Anaerobacillus</taxon>
    </lineage>
</organism>
<evidence type="ECO:0000313" key="1">
    <source>
        <dbReference type="EMBL" id="OIJ06170.1"/>
    </source>
</evidence>
<reference evidence="2 3" key="3">
    <citation type="journal article" date="2019" name="Int. J. Syst. Evol. Microbiol.">
        <title>Anaerobacillus isosaccharinicus sp. nov., an alkaliphilic bacterium which degrades isosaccharinic acid.</title>
        <authorList>
            <person name="Bassil N.M."/>
            <person name="Lloyd J.R."/>
        </authorList>
    </citation>
    <scope>NUCLEOTIDE SEQUENCE [LARGE SCALE GENOMIC DNA]</scope>
    <source>
        <strain evidence="2 3">NB2006</strain>
    </source>
</reference>
<proteinExistence type="predicted"/>
<evidence type="ECO:0000313" key="2">
    <source>
        <dbReference type="EMBL" id="QOY37663.1"/>
    </source>
</evidence>
<evidence type="ECO:0000313" key="3">
    <source>
        <dbReference type="Proteomes" id="UP000180175"/>
    </source>
</evidence>
<sequence length="71" mass="8180">MNTPIQKFLQSKSIQSNETAIVALLILGAMEHNNKKLLQKFDVQTIRSIMRQRRLKQINEAIQNQETSVLS</sequence>
<accession>A0A1S2L1F7</accession>
<dbReference type="KEGG" id="aia:AWH56_008815"/>
<dbReference type="EMBL" id="LQXD01000186">
    <property type="protein sequence ID" value="OIJ06170.1"/>
    <property type="molecule type" value="Genomic_DNA"/>
</dbReference>
<reference evidence="2 3" key="2">
    <citation type="journal article" date="2017" name="Genome Announc.">
        <title>Draft Genome Sequences of Four Alkaliphilic Bacteria Belonging to the Anaerobacillus Genus.</title>
        <authorList>
            <person name="Bassil N.M."/>
            <person name="Lloyd J.R."/>
        </authorList>
    </citation>
    <scope>NUCLEOTIDE SEQUENCE [LARGE SCALE GENOMIC DNA]</scope>
    <source>
        <strain evidence="2 3">NB2006</strain>
    </source>
</reference>
<dbReference type="RefSeq" id="WP_071318984.1">
    <property type="nucleotide sequence ID" value="NZ_CP063356.2"/>
</dbReference>
<protein>
    <submittedName>
        <fullName evidence="1">Uncharacterized protein</fullName>
    </submittedName>
</protein>
<reference evidence="2" key="4">
    <citation type="submission" date="2020-10" db="EMBL/GenBank/DDBJ databases">
        <authorList>
            <person name="Bassil N.M."/>
            <person name="Lloyd J.R."/>
        </authorList>
    </citation>
    <scope>NUCLEOTIDE SEQUENCE</scope>
    <source>
        <strain evidence="2">NB2006</strain>
    </source>
</reference>
<reference evidence="1 3" key="1">
    <citation type="submission" date="2016-10" db="EMBL/GenBank/DDBJ databases">
        <title>Draft genome sequences of four alkaliphilic bacteria belonging to the Anaerobacillus genus.</title>
        <authorList>
            <person name="Bassil N.M."/>
            <person name="Lloyd J.R."/>
        </authorList>
    </citation>
    <scope>NUCLEOTIDE SEQUENCE [LARGE SCALE GENOMIC DNA]</scope>
    <source>
        <strain evidence="1 3">NB2006</strain>
    </source>
</reference>
<dbReference type="Proteomes" id="UP000180175">
    <property type="component" value="Chromosome"/>
</dbReference>
<gene>
    <name evidence="2" type="ORF">AWH56_008815</name>
    <name evidence="1" type="ORF">AWH56_21550</name>
</gene>
<name>A0A1S2L1F7_9BACI</name>
<dbReference type="EMBL" id="CP063356">
    <property type="protein sequence ID" value="QOY37663.1"/>
    <property type="molecule type" value="Genomic_DNA"/>
</dbReference>